<accession>A0A6H1UJT4</accession>
<protein>
    <submittedName>
        <fullName evidence="1">Uncharacterized protein</fullName>
    </submittedName>
</protein>
<dbReference type="AlphaFoldDB" id="A0A6H1UJT4"/>
<sequence>MPSPKRAVNRQRAIHQLQSSPTYTELHITPAEAMKAVSQVVNINGAYILDKRPSTIAAMSIQYINQWRDAAKAQRKEQRRVERTERNSIATIAFHPDNIERKRYEVTFERTNETYFVDRLIDIQNRGIRYNSLPAMKDYVRYPSRRHTHDFIICDNYPEHPRHKFER</sequence>
<dbReference type="RefSeq" id="WP_168661663.1">
    <property type="nucleotide sequence ID" value="NZ_CP051180.1"/>
</dbReference>
<proteinExistence type="predicted"/>
<keyword evidence="2" id="KW-1185">Reference proteome</keyword>
<dbReference type="EMBL" id="CP051180">
    <property type="protein sequence ID" value="QIZ78062.1"/>
    <property type="molecule type" value="Genomic_DNA"/>
</dbReference>
<reference evidence="1 2" key="1">
    <citation type="submission" date="2020-04" db="EMBL/GenBank/DDBJ databases">
        <title>Ferrimonas sp. S7 isolated from sea water.</title>
        <authorList>
            <person name="Bae S.S."/>
            <person name="Baek K."/>
        </authorList>
    </citation>
    <scope>NUCLEOTIDE SEQUENCE [LARGE SCALE GENOMIC DNA]</scope>
    <source>
        <strain evidence="1 2">S7</strain>
    </source>
</reference>
<name>A0A6H1UJT4_9GAMM</name>
<dbReference type="KEGG" id="fes:HER31_14850"/>
<dbReference type="Proteomes" id="UP000501602">
    <property type="component" value="Chromosome"/>
</dbReference>
<evidence type="ECO:0000313" key="1">
    <source>
        <dbReference type="EMBL" id="QIZ78062.1"/>
    </source>
</evidence>
<organism evidence="1 2">
    <name type="scientific">Ferrimonas lipolytica</name>
    <dbReference type="NCBI Taxonomy" id="2724191"/>
    <lineage>
        <taxon>Bacteria</taxon>
        <taxon>Pseudomonadati</taxon>
        <taxon>Pseudomonadota</taxon>
        <taxon>Gammaproteobacteria</taxon>
        <taxon>Alteromonadales</taxon>
        <taxon>Ferrimonadaceae</taxon>
        <taxon>Ferrimonas</taxon>
    </lineage>
</organism>
<evidence type="ECO:0000313" key="2">
    <source>
        <dbReference type="Proteomes" id="UP000501602"/>
    </source>
</evidence>
<gene>
    <name evidence="1" type="ORF">HER31_14850</name>
</gene>